<name>A0A812N122_SYMPI</name>
<evidence type="ECO:0000313" key="1">
    <source>
        <dbReference type="EMBL" id="CAE7268616.1"/>
    </source>
</evidence>
<proteinExistence type="predicted"/>
<accession>A0A812N122</accession>
<dbReference type="OrthoDB" id="431303at2759"/>
<evidence type="ECO:0000313" key="2">
    <source>
        <dbReference type="Proteomes" id="UP000649617"/>
    </source>
</evidence>
<dbReference type="Proteomes" id="UP000649617">
    <property type="component" value="Unassembled WGS sequence"/>
</dbReference>
<protein>
    <submittedName>
        <fullName evidence="1">Uncharacterized protein</fullName>
    </submittedName>
</protein>
<reference evidence="1" key="1">
    <citation type="submission" date="2021-02" db="EMBL/GenBank/DDBJ databases">
        <authorList>
            <person name="Dougan E. K."/>
            <person name="Rhodes N."/>
            <person name="Thang M."/>
            <person name="Chan C."/>
        </authorList>
    </citation>
    <scope>NUCLEOTIDE SEQUENCE</scope>
</reference>
<gene>
    <name evidence="1" type="ORF">SPIL2461_LOCUS5862</name>
</gene>
<keyword evidence="2" id="KW-1185">Reference proteome</keyword>
<dbReference type="EMBL" id="CAJNIZ010008548">
    <property type="protein sequence ID" value="CAE7268616.1"/>
    <property type="molecule type" value="Genomic_DNA"/>
</dbReference>
<sequence length="746" mass="83604">MTQSAHVCQGKRCATCYWQRKGKQILDEHPWIEVLHADPLRVGCSLCRQKHGRASRCHAQGGGWRDGNITTYTAVQPRSLKKHEGSDEHQLAVGRAPVTDTASPTSEEFNKLLQHCQRSVLGKDGVPEVAGQKKARKMVWCLAEAHRALKRQCWREGKGLDGQPLQFSTTLFQDARKGKLSVRFMTASSAAEHMSGHMWTVDLARDFSLDAVGVAKATQAAVRSFCTPFAAPPHYEKPHEAQLDVTLQRSIESFVSDSASDEIRAGHMLAGQRTTDQYVVHFPNLRVVARDKPHATRRNLSRGWQADCFLHEVAERFIFAADSPARMIQHSQVFRSWFAESIQQLEPQISAVKAHAQIKDLAFAPHRYESAAKPLTRIVLFFFPLLRVLVRIATERSDEKSKAASSSLERLSVEKALQAAMLADASVENLELTRLVDYEGFPVAELPINLAAFRDRIRALFTGERPACLDTGLTRHMLRLLDRGFLVNIPGRGLRVKDLRRPSPVLVTACSRRMANWVRLTEATLSAEFPNFEVSQAFGVFSVQQPASEHGAHLVRSSSIGRLQNAFKLPADGRAGEQAQKLWHVARRIAQEENLSAADAWMAAVRHVTHSWSKQDVGSVLPVLVRFWAAGVSTSGVEQAFSRAKALSDHLQLIAHVNDVMEFYGQVRVSGAGNRTSRRDLGCPRPEKPDQYKKSLAGWLRQRKQEVENATLRLRGSQRPGGDLQEYFWARSHEQEMEFVKAWGRL</sequence>
<organism evidence="1 2">
    <name type="scientific">Symbiodinium pilosum</name>
    <name type="common">Dinoflagellate</name>
    <dbReference type="NCBI Taxonomy" id="2952"/>
    <lineage>
        <taxon>Eukaryota</taxon>
        <taxon>Sar</taxon>
        <taxon>Alveolata</taxon>
        <taxon>Dinophyceae</taxon>
        <taxon>Suessiales</taxon>
        <taxon>Symbiodiniaceae</taxon>
        <taxon>Symbiodinium</taxon>
    </lineage>
</organism>
<dbReference type="AlphaFoldDB" id="A0A812N122"/>
<comment type="caution">
    <text evidence="1">The sequence shown here is derived from an EMBL/GenBank/DDBJ whole genome shotgun (WGS) entry which is preliminary data.</text>
</comment>